<feature type="region of interest" description="Disordered" evidence="1">
    <location>
        <begin position="534"/>
        <end position="603"/>
    </location>
</feature>
<accession>A0ABR3VBY2</accession>
<feature type="region of interest" description="Disordered" evidence="1">
    <location>
        <begin position="1"/>
        <end position="44"/>
    </location>
</feature>
<dbReference type="Gene3D" id="3.80.10.10">
    <property type="entry name" value="Ribonuclease Inhibitor"/>
    <property type="match status" value="1"/>
</dbReference>
<name>A0ABR3VBY2_HUMIN</name>
<proteinExistence type="predicted"/>
<keyword evidence="3" id="KW-1185">Reference proteome</keyword>
<feature type="region of interest" description="Disordered" evidence="1">
    <location>
        <begin position="57"/>
        <end position="77"/>
    </location>
</feature>
<evidence type="ECO:0000313" key="2">
    <source>
        <dbReference type="EMBL" id="KAL1839355.1"/>
    </source>
</evidence>
<feature type="compositionally biased region" description="Low complexity" evidence="1">
    <location>
        <begin position="497"/>
        <end position="508"/>
    </location>
</feature>
<feature type="compositionally biased region" description="Low complexity" evidence="1">
    <location>
        <begin position="575"/>
        <end position="586"/>
    </location>
</feature>
<comment type="caution">
    <text evidence="2">The sequence shown here is derived from an EMBL/GenBank/DDBJ whole genome shotgun (WGS) entry which is preliminary data.</text>
</comment>
<feature type="region of interest" description="Disordered" evidence="1">
    <location>
        <begin position="643"/>
        <end position="668"/>
    </location>
</feature>
<evidence type="ECO:0008006" key="4">
    <source>
        <dbReference type="Google" id="ProtNLM"/>
    </source>
</evidence>
<evidence type="ECO:0000256" key="1">
    <source>
        <dbReference type="SAM" id="MobiDB-lite"/>
    </source>
</evidence>
<feature type="compositionally biased region" description="Low complexity" evidence="1">
    <location>
        <begin position="537"/>
        <end position="563"/>
    </location>
</feature>
<feature type="compositionally biased region" description="Gly residues" evidence="1">
    <location>
        <begin position="655"/>
        <end position="665"/>
    </location>
</feature>
<feature type="compositionally biased region" description="Basic and acidic residues" evidence="1">
    <location>
        <begin position="10"/>
        <end position="19"/>
    </location>
</feature>
<organism evidence="2 3">
    <name type="scientific">Humicola insolens</name>
    <name type="common">Soft-rot fungus</name>
    <dbReference type="NCBI Taxonomy" id="85995"/>
    <lineage>
        <taxon>Eukaryota</taxon>
        <taxon>Fungi</taxon>
        <taxon>Dikarya</taxon>
        <taxon>Ascomycota</taxon>
        <taxon>Pezizomycotina</taxon>
        <taxon>Sordariomycetes</taxon>
        <taxon>Sordariomycetidae</taxon>
        <taxon>Sordariales</taxon>
        <taxon>Chaetomiaceae</taxon>
        <taxon>Mycothermus</taxon>
    </lineage>
</organism>
<dbReference type="InterPro" id="IPR032675">
    <property type="entry name" value="LRR_dom_sf"/>
</dbReference>
<evidence type="ECO:0000313" key="3">
    <source>
        <dbReference type="Proteomes" id="UP001583172"/>
    </source>
</evidence>
<gene>
    <name evidence="2" type="ORF">VTJ49DRAFT_1623</name>
</gene>
<feature type="compositionally biased region" description="Basic residues" evidence="1">
    <location>
        <begin position="22"/>
        <end position="36"/>
    </location>
</feature>
<feature type="region of interest" description="Disordered" evidence="1">
    <location>
        <begin position="491"/>
        <end position="521"/>
    </location>
</feature>
<protein>
    <recommendedName>
        <fullName evidence="4">F-box domain-containing protein</fullName>
    </recommendedName>
</protein>
<dbReference type="EMBL" id="JAZGSY010000162">
    <property type="protein sequence ID" value="KAL1839355.1"/>
    <property type="molecule type" value="Genomic_DNA"/>
</dbReference>
<dbReference type="Proteomes" id="UP001583172">
    <property type="component" value="Unassembled WGS sequence"/>
</dbReference>
<reference evidence="2 3" key="1">
    <citation type="journal article" date="2024" name="Commun. Biol.">
        <title>Comparative genomic analysis of thermophilic fungi reveals convergent evolutionary adaptations and gene losses.</title>
        <authorList>
            <person name="Steindorff A.S."/>
            <person name="Aguilar-Pontes M.V."/>
            <person name="Robinson A.J."/>
            <person name="Andreopoulos B."/>
            <person name="LaButti K."/>
            <person name="Kuo A."/>
            <person name="Mondo S."/>
            <person name="Riley R."/>
            <person name="Otillar R."/>
            <person name="Haridas S."/>
            <person name="Lipzen A."/>
            <person name="Grimwood J."/>
            <person name="Schmutz J."/>
            <person name="Clum A."/>
            <person name="Reid I.D."/>
            <person name="Moisan M.C."/>
            <person name="Butler G."/>
            <person name="Nguyen T.T.M."/>
            <person name="Dewar K."/>
            <person name="Conant G."/>
            <person name="Drula E."/>
            <person name="Henrissat B."/>
            <person name="Hansel C."/>
            <person name="Singer S."/>
            <person name="Hutchinson M.I."/>
            <person name="de Vries R.P."/>
            <person name="Natvig D.O."/>
            <person name="Powell A.J."/>
            <person name="Tsang A."/>
            <person name="Grigoriev I.V."/>
        </authorList>
    </citation>
    <scope>NUCLEOTIDE SEQUENCE [LARGE SCALE GENOMIC DNA]</scope>
    <source>
        <strain evidence="2 3">CBS 620.91</strain>
    </source>
</reference>
<feature type="compositionally biased region" description="Gly residues" evidence="1">
    <location>
        <begin position="509"/>
        <end position="520"/>
    </location>
</feature>
<feature type="compositionally biased region" description="Polar residues" evidence="1">
    <location>
        <begin position="564"/>
        <end position="574"/>
    </location>
</feature>
<sequence length="723" mass="76944">MRFFRRKDKGKGGDPDKAAGGRAHHRLPGFGSRRKNSVPANGGGYYGSSDALPDPLARDVSHGSGISTASLHAPPPTRNSAELLARLPSAVYERVLTFVCPHTRDESYATCEQSAVEDACMLCDLRDLAHCVAVCRRWRTEAVRLLYHSIRIDSVHYCELEAILADRRRRRSFFDRNGEPEDPARARLKLLCRTLREDPVRRGRLVQFLKMPYMLRESCQADLARTIAVTPNLHYVDLPEGLFADDPAFMTLRLEVQARCLELRKMTYAAGSEPSLQALATGRVWPKLEVLELIRIDMEPAMLRQVLGCLVNLRALKISHAASWTDEALAWNDLLPPFPAVEELILTDVPNVTAEGLKTWLAALPEARQNLRVLTLNSTGVHTRVLPEVLAYTPNLKHLSVTESVAAALPTAGVQAIPPLASTSLESLHFEITPSPSAPKYASVADSYYHYLAGSLLSGALPNLRAVYVRYPSFPDLLLLGLPPPAPAFAEGKVPRPASSGGLTASASGNGGNGNGGGGWPAFAPPVAPFAGGGAGHQLQQGSISSLNGGLPFLGPQPQQQQQINPRFSSNNPFASLASSTTASSTGLGGGPGPAIGPNSFSSPTNVGLPAKLEVFTKGDDDQLGWSFAVEVGAGKYFQNGRIGGAGAEGRPSSRGGGGGAGGGERPLSSYGLGADVLGGSGPGGWSAGAGARRRFSTPSSTWNVLPRTLSYRHPFSLEPITV</sequence>
<dbReference type="SUPFAM" id="SSF52047">
    <property type="entry name" value="RNI-like"/>
    <property type="match status" value="1"/>
</dbReference>